<reference evidence="1 2" key="1">
    <citation type="submission" date="2016-03" db="EMBL/GenBank/DDBJ databases">
        <title>EvidentialGene: Evidence-directed Construction of Genes on Genomes.</title>
        <authorList>
            <person name="Gilbert D.G."/>
            <person name="Choi J.-H."/>
            <person name="Mockaitis K."/>
            <person name="Colbourne J."/>
            <person name="Pfrender M."/>
        </authorList>
    </citation>
    <scope>NUCLEOTIDE SEQUENCE [LARGE SCALE GENOMIC DNA]</scope>
    <source>
        <strain evidence="1 2">Xinb3</strain>
        <tissue evidence="1">Complete organism</tissue>
    </source>
</reference>
<evidence type="ECO:0000313" key="1">
    <source>
        <dbReference type="EMBL" id="KZR97267.1"/>
    </source>
</evidence>
<gene>
    <name evidence="1" type="ORF">APZ42_007952</name>
</gene>
<comment type="caution">
    <text evidence="1">The sequence shown here is derived from an EMBL/GenBank/DDBJ whole genome shotgun (WGS) entry which is preliminary data.</text>
</comment>
<proteinExistence type="predicted"/>
<organism evidence="1 2">
    <name type="scientific">Daphnia magna</name>
    <dbReference type="NCBI Taxonomy" id="35525"/>
    <lineage>
        <taxon>Eukaryota</taxon>
        <taxon>Metazoa</taxon>
        <taxon>Ecdysozoa</taxon>
        <taxon>Arthropoda</taxon>
        <taxon>Crustacea</taxon>
        <taxon>Branchiopoda</taxon>
        <taxon>Diplostraca</taxon>
        <taxon>Cladocera</taxon>
        <taxon>Anomopoda</taxon>
        <taxon>Daphniidae</taxon>
        <taxon>Daphnia</taxon>
    </lineage>
</organism>
<dbReference type="EMBL" id="LRGB01022063">
    <property type="protein sequence ID" value="KZR97267.1"/>
    <property type="molecule type" value="Genomic_DNA"/>
</dbReference>
<feature type="non-terminal residue" evidence="1">
    <location>
        <position position="1"/>
    </location>
</feature>
<evidence type="ECO:0000313" key="2">
    <source>
        <dbReference type="Proteomes" id="UP000076858"/>
    </source>
</evidence>
<dbReference type="AlphaFoldDB" id="A0A164EZ24"/>
<accession>A0A164EZ24</accession>
<dbReference type="Proteomes" id="UP000076858">
    <property type="component" value="Unassembled WGS sequence"/>
</dbReference>
<protein>
    <submittedName>
        <fullName evidence="1">Uncharacterized protein</fullName>
    </submittedName>
</protein>
<keyword evidence="2" id="KW-1185">Reference proteome</keyword>
<name>A0A164EZ24_9CRUS</name>
<sequence length="70" mass="8446">SLKTQKTVKEVDKCVIETRKTWLKTPRRLRHRLQAKMMTKSFICSVVYMFSVNEESERFPIIEIFLSPRR</sequence>